<dbReference type="EMBL" id="LAZR01045156">
    <property type="protein sequence ID" value="KKK99555.1"/>
    <property type="molecule type" value="Genomic_DNA"/>
</dbReference>
<gene>
    <name evidence="1" type="ORF">LCGC14_2631580</name>
</gene>
<sequence>MTVRRRLEDARILTAAGQQEGAFIQVLIATAATSKKRYGQETWDDGESFKNFIYDEMGIITGEWKYGVELPFLGKKTPLENILYHHLRCQLLHEGTMPETIVFTRSEHENGTTRDYLHLGNPFGYPDGWIDRLATAVWLAPENDDLWEDESQYRLKAIEQLGELRWDGSYCRRPGNRTKQQKGNDETMSWTYAGVNMRFRYPPSIARLQVADSLEQQVQRLRQEN</sequence>
<comment type="caution">
    <text evidence="1">The sequence shown here is derived from an EMBL/GenBank/DDBJ whole genome shotgun (WGS) entry which is preliminary data.</text>
</comment>
<organism evidence="1">
    <name type="scientific">marine sediment metagenome</name>
    <dbReference type="NCBI Taxonomy" id="412755"/>
    <lineage>
        <taxon>unclassified sequences</taxon>
        <taxon>metagenomes</taxon>
        <taxon>ecological metagenomes</taxon>
    </lineage>
</organism>
<proteinExistence type="predicted"/>
<name>A0A0F9AMN0_9ZZZZ</name>
<dbReference type="AlphaFoldDB" id="A0A0F9AMN0"/>
<reference evidence="1" key="1">
    <citation type="journal article" date="2015" name="Nature">
        <title>Complex archaea that bridge the gap between prokaryotes and eukaryotes.</title>
        <authorList>
            <person name="Spang A."/>
            <person name="Saw J.H."/>
            <person name="Jorgensen S.L."/>
            <person name="Zaremba-Niedzwiedzka K."/>
            <person name="Martijn J."/>
            <person name="Lind A.E."/>
            <person name="van Eijk R."/>
            <person name="Schleper C."/>
            <person name="Guy L."/>
            <person name="Ettema T.J."/>
        </authorList>
    </citation>
    <scope>NUCLEOTIDE SEQUENCE</scope>
</reference>
<protein>
    <submittedName>
        <fullName evidence="1">Uncharacterized protein</fullName>
    </submittedName>
</protein>
<accession>A0A0F9AMN0</accession>
<evidence type="ECO:0000313" key="1">
    <source>
        <dbReference type="EMBL" id="KKK99555.1"/>
    </source>
</evidence>